<evidence type="ECO:0000313" key="1">
    <source>
        <dbReference type="EMBL" id="RSD29133.1"/>
    </source>
</evidence>
<evidence type="ECO:0000313" key="2">
    <source>
        <dbReference type="Proteomes" id="UP000269041"/>
    </source>
</evidence>
<dbReference type="AlphaFoldDB" id="A0A3R9F3M7"/>
<accession>A0A3R9F3M7</accession>
<dbReference type="OrthoDB" id="5869228at2"/>
<reference evidence="1 2" key="1">
    <citation type="submission" date="2018-12" db="EMBL/GenBank/DDBJ databases">
        <title>Genomic taxonomy of the Vibrionaceae family.</title>
        <authorList>
            <person name="Gomez-Gil B."/>
            <person name="Enciso-Ibarra K."/>
        </authorList>
    </citation>
    <scope>NUCLEOTIDE SEQUENCE [LARGE SCALE GENOMIC DNA]</scope>
    <source>
        <strain evidence="1 2">CAIM 594</strain>
    </source>
</reference>
<keyword evidence="2" id="KW-1185">Reference proteome</keyword>
<gene>
    <name evidence="1" type="ORF">EJA03_18575</name>
</gene>
<protein>
    <submittedName>
        <fullName evidence="1">Uncharacterized protein</fullName>
    </submittedName>
</protein>
<comment type="caution">
    <text evidence="1">The sequence shown here is derived from an EMBL/GenBank/DDBJ whole genome shotgun (WGS) entry which is preliminary data.</text>
</comment>
<proteinExistence type="predicted"/>
<dbReference type="Proteomes" id="UP000269041">
    <property type="component" value="Unassembled WGS sequence"/>
</dbReference>
<organism evidence="1 2">
    <name type="scientific">Vibrio pectenicida</name>
    <dbReference type="NCBI Taxonomy" id="62763"/>
    <lineage>
        <taxon>Bacteria</taxon>
        <taxon>Pseudomonadati</taxon>
        <taxon>Pseudomonadota</taxon>
        <taxon>Gammaproteobacteria</taxon>
        <taxon>Vibrionales</taxon>
        <taxon>Vibrionaceae</taxon>
        <taxon>Vibrio</taxon>
    </lineage>
</organism>
<sequence>MPDGQNIRFIYSPEGMTDREVIINVEPGADPVSMHFRLCEQNGVFEGLNDTVKEYISSQKFDCNSWLKLTPLINNKYALSYELNLLIGLKVEFSETGPRYTPIMKKLAQYRAIYRQNSVAYPLQRYVNETIVESTKVEFYL</sequence>
<name>A0A3R9F3M7_9VIBR</name>
<dbReference type="EMBL" id="RSFA01000135">
    <property type="protein sequence ID" value="RSD29133.1"/>
    <property type="molecule type" value="Genomic_DNA"/>
</dbReference>